<keyword evidence="4 5" id="KW-0342">GTP-binding</keyword>
<dbReference type="HAMAP" id="MF_00900">
    <property type="entry name" value="GTPase_HflX"/>
    <property type="match status" value="1"/>
</dbReference>
<dbReference type="PIRSF" id="PIRSF006809">
    <property type="entry name" value="GTP-binding_hflX_prd"/>
    <property type="match status" value="1"/>
</dbReference>
<proteinExistence type="inferred from homology"/>
<dbReference type="InterPro" id="IPR027417">
    <property type="entry name" value="P-loop_NTPase"/>
</dbReference>
<feature type="binding site" evidence="6">
    <location>
        <begin position="323"/>
        <end position="326"/>
    </location>
    <ligand>
        <name>GTP</name>
        <dbReference type="ChEBI" id="CHEBI:37565"/>
    </ligand>
</feature>
<dbReference type="InterPro" id="IPR006073">
    <property type="entry name" value="GTP-bd"/>
</dbReference>
<dbReference type="Pfam" id="PF13167">
    <property type="entry name" value="GTP-bdg_N"/>
    <property type="match status" value="1"/>
</dbReference>
<comment type="caution">
    <text evidence="10">The sequence shown here is derived from an EMBL/GenBank/DDBJ whole genome shotgun (WGS) entry which is preliminary data.</text>
</comment>
<organism evidence="10">
    <name type="scientific">Caldiarchaeum subterraneum</name>
    <dbReference type="NCBI Taxonomy" id="311458"/>
    <lineage>
        <taxon>Archaea</taxon>
        <taxon>Nitrososphaerota</taxon>
        <taxon>Candidatus Caldarchaeales</taxon>
        <taxon>Candidatus Caldarchaeaceae</taxon>
        <taxon>Candidatus Caldarchaeum</taxon>
    </lineage>
</organism>
<keyword evidence="5" id="KW-0963">Cytoplasm</keyword>
<dbReference type="InterPro" id="IPR030394">
    <property type="entry name" value="G_HFLX_dom"/>
</dbReference>
<dbReference type="CDD" id="cd01878">
    <property type="entry name" value="HflX"/>
    <property type="match status" value="1"/>
</dbReference>
<evidence type="ECO:0000259" key="9">
    <source>
        <dbReference type="PROSITE" id="PS51705"/>
    </source>
</evidence>
<comment type="subcellular location">
    <subcellularLocation>
        <location evidence="5">Cytoplasm</location>
    </subcellularLocation>
    <text evidence="5">May associate with membranes.</text>
</comment>
<protein>
    <recommendedName>
        <fullName evidence="5">GTPase HflX</fullName>
    </recommendedName>
    <alternativeName>
        <fullName evidence="5">GTP-binding protein HflX</fullName>
    </alternativeName>
</protein>
<gene>
    <name evidence="5 10" type="primary">hflX</name>
    <name evidence="10" type="ORF">ENM11_00730</name>
</gene>
<dbReference type="InterPro" id="IPR042108">
    <property type="entry name" value="GTPase_HflX_N_sf"/>
</dbReference>
<dbReference type="Gene3D" id="6.10.250.2860">
    <property type="match status" value="1"/>
</dbReference>
<evidence type="ECO:0000256" key="1">
    <source>
        <dbReference type="ARBA" id="ARBA00022723"/>
    </source>
</evidence>
<dbReference type="InterPro" id="IPR032305">
    <property type="entry name" value="GTP-bd_M"/>
</dbReference>
<feature type="coiled-coil region" evidence="8">
    <location>
        <begin position="125"/>
        <end position="152"/>
    </location>
</feature>
<dbReference type="InterPro" id="IPR025121">
    <property type="entry name" value="GTPase_HflX_N"/>
</dbReference>
<dbReference type="PRINTS" id="PR00326">
    <property type="entry name" value="GTP1OBG"/>
</dbReference>
<dbReference type="EMBL" id="DRWN01000009">
    <property type="protein sequence ID" value="HHK67668.1"/>
    <property type="molecule type" value="Genomic_DNA"/>
</dbReference>
<dbReference type="InterPro" id="IPR016496">
    <property type="entry name" value="GTPase_HflX"/>
</dbReference>
<name>A0A7C5QC85_CALS0</name>
<dbReference type="GO" id="GO:0046872">
    <property type="term" value="F:metal ion binding"/>
    <property type="evidence" value="ECO:0007669"/>
    <property type="project" value="UniProtKB-KW"/>
</dbReference>
<feature type="binding site" evidence="6">
    <location>
        <begin position="255"/>
        <end position="258"/>
    </location>
    <ligand>
        <name>GTP</name>
        <dbReference type="ChEBI" id="CHEBI:37565"/>
    </ligand>
</feature>
<dbReference type="GO" id="GO:0005525">
    <property type="term" value="F:GTP binding"/>
    <property type="evidence" value="ECO:0007669"/>
    <property type="project" value="UniProtKB-UniRule"/>
</dbReference>
<accession>A0A7C5QC85</accession>
<reference evidence="10" key="1">
    <citation type="journal article" date="2020" name="mSystems">
        <title>Genome- and Community-Level Interaction Insights into Carbon Utilization and Element Cycling Functions of Hydrothermarchaeota in Hydrothermal Sediment.</title>
        <authorList>
            <person name="Zhou Z."/>
            <person name="Liu Y."/>
            <person name="Xu W."/>
            <person name="Pan J."/>
            <person name="Luo Z.H."/>
            <person name="Li M."/>
        </authorList>
    </citation>
    <scope>NUCLEOTIDE SEQUENCE [LARGE SCALE GENOMIC DNA]</scope>
    <source>
        <strain evidence="10">SpSt-1056</strain>
    </source>
</reference>
<dbReference type="PROSITE" id="PS51705">
    <property type="entry name" value="G_HFLX"/>
    <property type="match status" value="1"/>
</dbReference>
<evidence type="ECO:0000256" key="6">
    <source>
        <dbReference type="PIRSR" id="PIRSR006809-1"/>
    </source>
</evidence>
<dbReference type="Pfam" id="PF01926">
    <property type="entry name" value="MMR_HSR1"/>
    <property type="match status" value="1"/>
</dbReference>
<comment type="function">
    <text evidence="5">GTPase that associates with the 50S ribosomal subunit and may have a role during protein synthesis or ribosome biogenesis.</text>
</comment>
<dbReference type="GO" id="GO:0003924">
    <property type="term" value="F:GTPase activity"/>
    <property type="evidence" value="ECO:0007669"/>
    <property type="project" value="UniProtKB-UniRule"/>
</dbReference>
<comment type="cofactor">
    <cofactor evidence="7">
        <name>Mg(2+)</name>
        <dbReference type="ChEBI" id="CHEBI:18420"/>
    </cofactor>
</comment>
<dbReference type="SUPFAM" id="SSF52540">
    <property type="entry name" value="P-loop containing nucleoside triphosphate hydrolases"/>
    <property type="match status" value="1"/>
</dbReference>
<dbReference type="NCBIfam" id="TIGR03156">
    <property type="entry name" value="GTP_HflX"/>
    <property type="match status" value="1"/>
</dbReference>
<evidence type="ECO:0000256" key="3">
    <source>
        <dbReference type="ARBA" id="ARBA00022842"/>
    </source>
</evidence>
<evidence type="ECO:0000313" key="10">
    <source>
        <dbReference type="EMBL" id="HHK67668.1"/>
    </source>
</evidence>
<comment type="subunit">
    <text evidence="5">Monomer. Associates with the 50S ribosomal subunit.</text>
</comment>
<feature type="binding site" evidence="7">
    <location>
        <position position="216"/>
    </location>
    <ligand>
        <name>Mg(2+)</name>
        <dbReference type="ChEBI" id="CHEBI:18420"/>
    </ligand>
</feature>
<keyword evidence="8" id="KW-0175">Coiled coil</keyword>
<dbReference type="PANTHER" id="PTHR10229">
    <property type="entry name" value="GTP-BINDING PROTEIN HFLX"/>
    <property type="match status" value="1"/>
</dbReference>
<keyword evidence="1 7" id="KW-0479">Metal-binding</keyword>
<dbReference type="AlphaFoldDB" id="A0A7C5QC85"/>
<dbReference type="GO" id="GO:0043022">
    <property type="term" value="F:ribosome binding"/>
    <property type="evidence" value="ECO:0007669"/>
    <property type="project" value="TreeGrafter"/>
</dbReference>
<dbReference type="Gene3D" id="3.40.50.300">
    <property type="entry name" value="P-loop containing nucleotide triphosphate hydrolases"/>
    <property type="match status" value="1"/>
</dbReference>
<keyword evidence="3 7" id="KW-0460">Magnesium</keyword>
<evidence type="ECO:0000256" key="7">
    <source>
        <dbReference type="PIRSR" id="PIRSR006809-2"/>
    </source>
</evidence>
<sequence>MRRINKLAGVSFVEGAGLRVAVVQRLDDWSDYNLDELKELCKGVGYEPVYALVQKRAPHPKYQVGPGKVEELRKAVKNLRVEKVVFENELKPVQEYNLAKALSVPVISRTQLILETFALRAASTEAKLQIKLAELQYELSRAKEKVRLAKRGEQPGFHGLGAYEADVYYNEIFRRVSVIKEKLKAIRVRKTMMRRKRLEAGLPSVVLTGYTNAGKTTLFNALAGENSPAGPQLFTTLSTTSRIVKFNGRRAYLSDTVGFIRNLPHLLVESFHSTLSEFIYADLLLLVVDISEPVDVIREKLNTCLNVLDEVGVKNVPVLIVFNKVDVCPDFTHKIEQINLDMDYVVVSGATGYNLQSLHREAARLMGGYVHLKAMLTNEGPTLKLLAEIKDVCNVLKIEFNGGTVEVDCEAPVQFAEKIRNMASEFHVIQ</sequence>
<keyword evidence="2 5" id="KW-0547">Nucleotide-binding</keyword>
<dbReference type="Gene3D" id="3.40.50.11060">
    <property type="entry name" value="GTPase HflX, N-terminal domain"/>
    <property type="match status" value="1"/>
</dbReference>
<evidence type="ECO:0000256" key="8">
    <source>
        <dbReference type="SAM" id="Coils"/>
    </source>
</evidence>
<evidence type="ECO:0000256" key="5">
    <source>
        <dbReference type="HAMAP-Rule" id="MF_00900"/>
    </source>
</evidence>
<dbReference type="PANTHER" id="PTHR10229:SF8">
    <property type="entry name" value="GTPASE HFLX"/>
    <property type="match status" value="1"/>
</dbReference>
<feature type="domain" description="Hflx-type G" evidence="9">
    <location>
        <begin position="203"/>
        <end position="326"/>
    </location>
</feature>
<comment type="similarity">
    <text evidence="5">Belongs to the TRAFAC class OBG-HflX-like GTPase superfamily. HflX GTPase family.</text>
</comment>
<feature type="binding site" evidence="6">
    <location>
        <begin position="209"/>
        <end position="216"/>
    </location>
    <ligand>
        <name>GTP</name>
        <dbReference type="ChEBI" id="CHEBI:37565"/>
    </ligand>
</feature>
<evidence type="ECO:0000256" key="4">
    <source>
        <dbReference type="ARBA" id="ARBA00023134"/>
    </source>
</evidence>
<feature type="binding site" evidence="6">
    <location>
        <begin position="234"/>
        <end position="238"/>
    </location>
    <ligand>
        <name>GTP</name>
        <dbReference type="ChEBI" id="CHEBI:37565"/>
    </ligand>
</feature>
<dbReference type="GO" id="GO:0005737">
    <property type="term" value="C:cytoplasm"/>
    <property type="evidence" value="ECO:0007669"/>
    <property type="project" value="UniProtKB-SubCell"/>
</dbReference>
<evidence type="ECO:0000256" key="2">
    <source>
        <dbReference type="ARBA" id="ARBA00022741"/>
    </source>
</evidence>
<feature type="binding site" evidence="7">
    <location>
        <position position="236"/>
    </location>
    <ligand>
        <name>Mg(2+)</name>
        <dbReference type="ChEBI" id="CHEBI:18420"/>
    </ligand>
</feature>
<dbReference type="Pfam" id="PF16360">
    <property type="entry name" value="GTP-bdg_M"/>
    <property type="match status" value="1"/>
</dbReference>